<dbReference type="Proteomes" id="UP001420932">
    <property type="component" value="Unassembled WGS sequence"/>
</dbReference>
<dbReference type="EMBL" id="JBBNAF010000009">
    <property type="protein sequence ID" value="KAK9113530.1"/>
    <property type="molecule type" value="Genomic_DNA"/>
</dbReference>
<keyword evidence="1" id="KW-1133">Transmembrane helix</keyword>
<protein>
    <submittedName>
        <fullName evidence="2">Uncharacterized protein</fullName>
    </submittedName>
</protein>
<evidence type="ECO:0000256" key="1">
    <source>
        <dbReference type="SAM" id="Phobius"/>
    </source>
</evidence>
<evidence type="ECO:0000313" key="3">
    <source>
        <dbReference type="Proteomes" id="UP001420932"/>
    </source>
</evidence>
<gene>
    <name evidence="2" type="ORF">Syun_020327</name>
</gene>
<name>A0AAP0NPW9_9MAGN</name>
<proteinExistence type="predicted"/>
<keyword evidence="3" id="KW-1185">Reference proteome</keyword>
<organism evidence="2 3">
    <name type="scientific">Stephania yunnanensis</name>
    <dbReference type="NCBI Taxonomy" id="152371"/>
    <lineage>
        <taxon>Eukaryota</taxon>
        <taxon>Viridiplantae</taxon>
        <taxon>Streptophyta</taxon>
        <taxon>Embryophyta</taxon>
        <taxon>Tracheophyta</taxon>
        <taxon>Spermatophyta</taxon>
        <taxon>Magnoliopsida</taxon>
        <taxon>Ranunculales</taxon>
        <taxon>Menispermaceae</taxon>
        <taxon>Menispermoideae</taxon>
        <taxon>Cissampelideae</taxon>
        <taxon>Stephania</taxon>
    </lineage>
</organism>
<accession>A0AAP0NPW9</accession>
<feature type="transmembrane region" description="Helical" evidence="1">
    <location>
        <begin position="31"/>
        <end position="49"/>
    </location>
</feature>
<evidence type="ECO:0000313" key="2">
    <source>
        <dbReference type="EMBL" id="KAK9113530.1"/>
    </source>
</evidence>
<keyword evidence="1" id="KW-0812">Transmembrane</keyword>
<sequence>MLIFPSLLESKIQEARSKKDTLRARAQSAKFVLTSISGLMLLVVLNCWNSGTFCTRRSKGTRRCTFSMIVISKTWKQRYRL</sequence>
<reference evidence="2 3" key="1">
    <citation type="submission" date="2024-01" db="EMBL/GenBank/DDBJ databases">
        <title>Genome assemblies of Stephania.</title>
        <authorList>
            <person name="Yang L."/>
        </authorList>
    </citation>
    <scope>NUCLEOTIDE SEQUENCE [LARGE SCALE GENOMIC DNA]</scope>
    <source>
        <strain evidence="2">YNDBR</strain>
        <tissue evidence="2">Leaf</tissue>
    </source>
</reference>
<keyword evidence="1" id="KW-0472">Membrane</keyword>
<comment type="caution">
    <text evidence="2">The sequence shown here is derived from an EMBL/GenBank/DDBJ whole genome shotgun (WGS) entry which is preliminary data.</text>
</comment>
<dbReference type="AlphaFoldDB" id="A0AAP0NPW9"/>